<sequence>MSRRAAIEWNLAVRTASAEAVLRNPVKIGGPGLTVEVVETLKPFCLRFPAKGKTIICALVSYDNDAFTIFQYYCCIFGLETFVQFSLSVLPLKPNGLFKRALLYERLGSPGIPLY</sequence>
<accession>A0A5S6QQ16</accession>
<proteinExistence type="predicted"/>
<protein>
    <submittedName>
        <fullName evidence="2">Uncharacterized protein</fullName>
    </submittedName>
</protein>
<organism evidence="1 2">
    <name type="scientific">Trichuris muris</name>
    <name type="common">Mouse whipworm</name>
    <dbReference type="NCBI Taxonomy" id="70415"/>
    <lineage>
        <taxon>Eukaryota</taxon>
        <taxon>Metazoa</taxon>
        <taxon>Ecdysozoa</taxon>
        <taxon>Nematoda</taxon>
        <taxon>Enoplea</taxon>
        <taxon>Dorylaimia</taxon>
        <taxon>Trichinellida</taxon>
        <taxon>Trichuridae</taxon>
        <taxon>Trichuris</taxon>
    </lineage>
</organism>
<evidence type="ECO:0000313" key="2">
    <source>
        <dbReference type="WBParaSite" id="TMUE_2000009273.1"/>
    </source>
</evidence>
<keyword evidence="1" id="KW-1185">Reference proteome</keyword>
<name>A0A5S6QQ16_TRIMR</name>
<dbReference type="Proteomes" id="UP000046395">
    <property type="component" value="Unassembled WGS sequence"/>
</dbReference>
<dbReference type="WBParaSite" id="TMUE_2000009273.1">
    <property type="protein sequence ID" value="TMUE_2000009273.1"/>
    <property type="gene ID" value="WBGene00287209"/>
</dbReference>
<reference evidence="2" key="1">
    <citation type="submission" date="2019-12" db="UniProtKB">
        <authorList>
            <consortium name="WormBaseParasite"/>
        </authorList>
    </citation>
    <scope>IDENTIFICATION</scope>
</reference>
<dbReference type="AlphaFoldDB" id="A0A5S6QQ16"/>
<evidence type="ECO:0000313" key="1">
    <source>
        <dbReference type="Proteomes" id="UP000046395"/>
    </source>
</evidence>